<proteinExistence type="predicted"/>
<keyword evidence="4" id="KW-1185">Reference proteome</keyword>
<dbReference type="RefSeq" id="WP_155601215.1">
    <property type="nucleotide sequence ID" value="NZ_RCNR01000067.1"/>
</dbReference>
<feature type="chain" id="PRO_5031211971" evidence="1">
    <location>
        <begin position="21"/>
        <end position="229"/>
    </location>
</feature>
<feature type="domain" description="Outer membrane protein beta-barrel" evidence="2">
    <location>
        <begin position="26"/>
        <end position="205"/>
    </location>
</feature>
<dbReference type="Proteomes" id="UP000540519">
    <property type="component" value="Unassembled WGS sequence"/>
</dbReference>
<name>A0A7X2ZXB8_9FLAO</name>
<protein>
    <submittedName>
        <fullName evidence="3">PorT family protein</fullName>
    </submittedName>
</protein>
<reference evidence="3 4" key="1">
    <citation type="journal article" date="2019" name="Mar. Drugs">
        <title>Comparative Genomics and CAZyme Genome Repertoires of Marine Zobellia amurskyensis KMM 3526(T) and Zobellia laminariae KMM 3676(T).</title>
        <authorList>
            <person name="Chernysheva N."/>
            <person name="Bystritskaya E."/>
            <person name="Stenkova A."/>
            <person name="Golovkin I."/>
            <person name="Nedashkovskaya O."/>
            <person name="Isaeva M."/>
        </authorList>
    </citation>
    <scope>NUCLEOTIDE SEQUENCE [LARGE SCALE GENOMIC DNA]</scope>
    <source>
        <strain evidence="3 4">KMM 3526</strain>
    </source>
</reference>
<feature type="signal peptide" evidence="1">
    <location>
        <begin position="1"/>
        <end position="20"/>
    </location>
</feature>
<accession>A0A7X2ZXB8</accession>
<evidence type="ECO:0000313" key="4">
    <source>
        <dbReference type="Proteomes" id="UP000540519"/>
    </source>
</evidence>
<organism evidence="3 4">
    <name type="scientific">Zobellia amurskyensis</name>
    <dbReference type="NCBI Taxonomy" id="248905"/>
    <lineage>
        <taxon>Bacteria</taxon>
        <taxon>Pseudomonadati</taxon>
        <taxon>Bacteroidota</taxon>
        <taxon>Flavobacteriia</taxon>
        <taxon>Flavobacteriales</taxon>
        <taxon>Flavobacteriaceae</taxon>
        <taxon>Zobellia</taxon>
    </lineage>
</organism>
<dbReference type="EMBL" id="RCNR01000067">
    <property type="protein sequence ID" value="MUH38113.1"/>
    <property type="molecule type" value="Genomic_DNA"/>
</dbReference>
<keyword evidence="1" id="KW-0732">Signal</keyword>
<gene>
    <name evidence="3" type="ORF">D9O36_19860</name>
</gene>
<sequence length="229" mass="26193">MMRYFSVLFFLGCASVSAQLAVDSTEVDSRYLEDQFYIGITYNFLLNQPEDVSQRSLSYGLQAGFIKDIPLNRSRTTAIGLGAGYGVYSYYSNLKAEETSSGIVYSILESDGDFDRNKVETHMLEVPFEIRWRNSTAAEYKFWRLYAGMKFGYVFGGRSKLVPTDTNKISFYNEDIRRFQYGLTLNFGYNTFNLHAYYSLTSLFNDDVVVGSESLNSKALRIGLIFYIL</sequence>
<comment type="caution">
    <text evidence="3">The sequence shown here is derived from an EMBL/GenBank/DDBJ whole genome shotgun (WGS) entry which is preliminary data.</text>
</comment>
<evidence type="ECO:0000313" key="3">
    <source>
        <dbReference type="EMBL" id="MUH38113.1"/>
    </source>
</evidence>
<dbReference type="Pfam" id="PF13568">
    <property type="entry name" value="OMP_b-brl_2"/>
    <property type="match status" value="1"/>
</dbReference>
<dbReference type="InterPro" id="IPR025665">
    <property type="entry name" value="Beta-barrel_OMP_2"/>
</dbReference>
<evidence type="ECO:0000259" key="2">
    <source>
        <dbReference type="Pfam" id="PF13568"/>
    </source>
</evidence>
<dbReference type="AlphaFoldDB" id="A0A7X2ZXB8"/>
<evidence type="ECO:0000256" key="1">
    <source>
        <dbReference type="SAM" id="SignalP"/>
    </source>
</evidence>
<dbReference type="OrthoDB" id="959017at2"/>